<protein>
    <recommendedName>
        <fullName evidence="4">VWA domain-containing protein</fullName>
    </recommendedName>
</protein>
<evidence type="ECO:0008006" key="4">
    <source>
        <dbReference type="Google" id="ProtNLM"/>
    </source>
</evidence>
<dbReference type="EMBL" id="REFC01000012">
    <property type="protein sequence ID" value="RMA64450.1"/>
    <property type="molecule type" value="Genomic_DNA"/>
</dbReference>
<keyword evidence="1" id="KW-0472">Membrane</keyword>
<keyword evidence="1" id="KW-1133">Transmembrane helix</keyword>
<organism evidence="2 3">
    <name type="scientific">Ulvibacter antarcticus</name>
    <dbReference type="NCBI Taxonomy" id="442714"/>
    <lineage>
        <taxon>Bacteria</taxon>
        <taxon>Pseudomonadati</taxon>
        <taxon>Bacteroidota</taxon>
        <taxon>Flavobacteriia</taxon>
        <taxon>Flavobacteriales</taxon>
        <taxon>Flavobacteriaceae</taxon>
        <taxon>Ulvibacter</taxon>
    </lineage>
</organism>
<reference evidence="2 3" key="1">
    <citation type="submission" date="2018-10" db="EMBL/GenBank/DDBJ databases">
        <title>Genomic Encyclopedia of Archaeal and Bacterial Type Strains, Phase II (KMG-II): from individual species to whole genera.</title>
        <authorList>
            <person name="Goeker M."/>
        </authorList>
    </citation>
    <scope>NUCLEOTIDE SEQUENCE [LARGE SCALE GENOMIC DNA]</scope>
    <source>
        <strain evidence="2 3">DSM 23424</strain>
    </source>
</reference>
<dbReference type="InterPro" id="IPR036465">
    <property type="entry name" value="vWFA_dom_sf"/>
</dbReference>
<evidence type="ECO:0000313" key="2">
    <source>
        <dbReference type="EMBL" id="RMA64450.1"/>
    </source>
</evidence>
<keyword evidence="1" id="KW-0812">Transmembrane</keyword>
<gene>
    <name evidence="2" type="ORF">BXY75_1326</name>
</gene>
<accession>A0A3L9YXA6</accession>
<dbReference type="PANTHER" id="PTHR37947">
    <property type="entry name" value="BLL2462 PROTEIN"/>
    <property type="match status" value="1"/>
</dbReference>
<proteinExistence type="predicted"/>
<dbReference type="SUPFAM" id="SSF53300">
    <property type="entry name" value="vWA-like"/>
    <property type="match status" value="1"/>
</dbReference>
<dbReference type="AlphaFoldDB" id="A0A3L9YXA6"/>
<sequence>MTAETILYICIAGIIAMAVSIFMYGYKTKYTGTLKWLFGLLRFITLFSILLLLINPKFKSETYTLEKPKLPVLLDNSASIAELNQTENLQKIVDELKANSELNDKFDLSFFSFGSDFKEVDTLSFSEKNTNISEALASVNELFRNEIAPTILITDGNQTLGSDYEFSSSNFKNPIFAVVLGDSTRHTDLKIERLNTNRYAFLKNQFPVEMILVYDGVGSQNSQLVVNQGAAVVHRTNVSFSEENNTKTVSFTLNASSVGLQKYTATLVPLEGEKNTSNNRKQFAVEVIDQATNVLIVSNIVHPDMGALRKSITTNEQRTVSFKKPSEAINVLNDYQLILLYQPDRSFTKVFSELEKLKKNTFIIAGLKTDWNFLNSAQNYFRKEINRQSEDVGAILNPNYGTFAVEDIGFSDMRPLKATFGSLQVSVPNEVLLKQSVNGFDNDSPMLATMELNGIRTAIWDGEGLWQWRAQTYLDKSNFEDFDNFTAKLVQYLASNKRRSRLEVNNESFYYNNNPIKISAQYFDQNFVFDARSSLTISVVNSESLKRTNFPMLLKNNFYEVDLNSLEAGEYKYTVSVTDEAVSRSGNFTILDFNVEQQFLNANIGKLERLAVKTKGETFFTNEFSNLIDSLLDDNRFQPIQKSEQKVVPLIDWKYLLALIIISLTIEWFARKYNGLI</sequence>
<name>A0A3L9YXA6_9FLAO</name>
<feature type="transmembrane region" description="Helical" evidence="1">
    <location>
        <begin position="36"/>
        <end position="54"/>
    </location>
</feature>
<dbReference type="PANTHER" id="PTHR37947:SF1">
    <property type="entry name" value="BLL2462 PROTEIN"/>
    <property type="match status" value="1"/>
</dbReference>
<evidence type="ECO:0000256" key="1">
    <source>
        <dbReference type="SAM" id="Phobius"/>
    </source>
</evidence>
<keyword evidence="3" id="KW-1185">Reference proteome</keyword>
<dbReference type="Proteomes" id="UP000271339">
    <property type="component" value="Unassembled WGS sequence"/>
</dbReference>
<dbReference type="OrthoDB" id="9763076at2"/>
<comment type="caution">
    <text evidence="2">The sequence shown here is derived from an EMBL/GenBank/DDBJ whole genome shotgun (WGS) entry which is preliminary data.</text>
</comment>
<feature type="transmembrane region" description="Helical" evidence="1">
    <location>
        <begin position="6"/>
        <end position="24"/>
    </location>
</feature>
<evidence type="ECO:0000313" key="3">
    <source>
        <dbReference type="Proteomes" id="UP000271339"/>
    </source>
</evidence>